<feature type="domain" description="Pyrrolo-quinoline quinone repeat" evidence="1">
    <location>
        <begin position="223"/>
        <end position="326"/>
    </location>
</feature>
<evidence type="ECO:0000313" key="3">
    <source>
        <dbReference type="Proteomes" id="UP000547674"/>
    </source>
</evidence>
<accession>A0A7Y2H1W4</accession>
<dbReference type="Proteomes" id="UP000547674">
    <property type="component" value="Unassembled WGS sequence"/>
</dbReference>
<dbReference type="PROSITE" id="PS51257">
    <property type="entry name" value="PROKAR_LIPOPROTEIN"/>
    <property type="match status" value="1"/>
</dbReference>
<comment type="caution">
    <text evidence="2">The sequence shown here is derived from an EMBL/GenBank/DDBJ whole genome shotgun (WGS) entry which is preliminary data.</text>
</comment>
<organism evidence="2 3">
    <name type="scientific">Eiseniibacteriota bacterium</name>
    <dbReference type="NCBI Taxonomy" id="2212470"/>
    <lineage>
        <taxon>Bacteria</taxon>
        <taxon>Candidatus Eiseniibacteriota</taxon>
    </lineage>
</organism>
<dbReference type="PANTHER" id="PTHR34512:SF30">
    <property type="entry name" value="OUTER MEMBRANE PROTEIN ASSEMBLY FACTOR BAMB"/>
    <property type="match status" value="1"/>
</dbReference>
<dbReference type="AlphaFoldDB" id="A0A7Y2H1W4"/>
<feature type="domain" description="Pyrrolo-quinoline quinone repeat" evidence="1">
    <location>
        <begin position="40"/>
        <end position="165"/>
    </location>
</feature>
<dbReference type="Gene3D" id="2.130.10.10">
    <property type="entry name" value="YVTN repeat-like/Quinoprotein amine dehydrogenase"/>
    <property type="match status" value="1"/>
</dbReference>
<reference evidence="2 3" key="1">
    <citation type="submission" date="2020-03" db="EMBL/GenBank/DDBJ databases">
        <title>Metabolic flexibility allows generalist bacteria to become dominant in a frequently disturbed ecosystem.</title>
        <authorList>
            <person name="Chen Y.-J."/>
            <person name="Leung P.M."/>
            <person name="Bay S.K."/>
            <person name="Hugenholtz P."/>
            <person name="Kessler A.J."/>
            <person name="Shelley G."/>
            <person name="Waite D.W."/>
            <person name="Cook P.L."/>
            <person name="Greening C."/>
        </authorList>
    </citation>
    <scope>NUCLEOTIDE SEQUENCE [LARGE SCALE GENOMIC DNA]</scope>
    <source>
        <strain evidence="2">SS_bin_28</strain>
    </source>
</reference>
<name>A0A7Y2H1W4_UNCEI</name>
<sequence length="352" mass="38125">MASTIRAAALAIMLVGCGSPQFDRVERDLVPPQAPGHPVRWEKDLGRAVNLSPVPYKDGWIIPLVNNSIQFLRGDTGEVLWKKKLSSPPFDATLVGAGLLVVATDLPKEDLRALSPEDGSTVWNVEREGGHLATNATDLVVIRRNGVVSRRDLSSGAALWEQNLRGAGWRGAHLLQASVLIPVRPDSLVALDLETGKRLWAREVGDWPHVTGSDPVVTFSDQGLLTLMDAQTGKTIRERELEGIPTGPPQVDQNHVLLSLTKGTVTMLKLSDLSPHWEQTLDAPLVSPPAVHGDLVLQSGAKGGVTVMDWRTGKTETELWHREKLFVSPVSSKAGILVAGSHGRLICYGSHR</sequence>
<protein>
    <submittedName>
        <fullName evidence="2">PQQ-binding-like beta-propeller repeat protein</fullName>
    </submittedName>
</protein>
<evidence type="ECO:0000259" key="1">
    <source>
        <dbReference type="Pfam" id="PF13360"/>
    </source>
</evidence>
<dbReference type="Gene3D" id="2.40.128.630">
    <property type="match status" value="1"/>
</dbReference>
<dbReference type="PANTHER" id="PTHR34512">
    <property type="entry name" value="CELL SURFACE PROTEIN"/>
    <property type="match status" value="1"/>
</dbReference>
<dbReference type="InterPro" id="IPR015943">
    <property type="entry name" value="WD40/YVTN_repeat-like_dom_sf"/>
</dbReference>
<dbReference type="SUPFAM" id="SSF50998">
    <property type="entry name" value="Quinoprotein alcohol dehydrogenase-like"/>
    <property type="match status" value="1"/>
</dbReference>
<evidence type="ECO:0000313" key="2">
    <source>
        <dbReference type="EMBL" id="NNF06469.1"/>
    </source>
</evidence>
<dbReference type="Pfam" id="PF13360">
    <property type="entry name" value="PQQ_2"/>
    <property type="match status" value="2"/>
</dbReference>
<proteinExistence type="predicted"/>
<dbReference type="InterPro" id="IPR002372">
    <property type="entry name" value="PQQ_rpt_dom"/>
</dbReference>
<gene>
    <name evidence="2" type="ORF">HKN21_06890</name>
</gene>
<dbReference type="InterPro" id="IPR011047">
    <property type="entry name" value="Quinoprotein_ADH-like_sf"/>
</dbReference>
<dbReference type="EMBL" id="JABDJR010000264">
    <property type="protein sequence ID" value="NNF06469.1"/>
    <property type="molecule type" value="Genomic_DNA"/>
</dbReference>